<accession>A0A1Q8X1P0</accession>
<evidence type="ECO:0000313" key="1">
    <source>
        <dbReference type="EMBL" id="OLO74244.1"/>
    </source>
</evidence>
<reference evidence="1 2" key="1">
    <citation type="submission" date="2016-12" db="EMBL/GenBank/DDBJ databases">
        <title>Genomic comparison of strains in the 'Actinomyces naeslundii' group.</title>
        <authorList>
            <person name="Mughal S.R."/>
            <person name="Do T."/>
            <person name="Gilbert S.C."/>
            <person name="Witherden E.A."/>
            <person name="Didelot X."/>
            <person name="Beighton D."/>
        </authorList>
    </citation>
    <scope>NUCLEOTIDE SEQUENCE [LARGE SCALE GENOMIC DNA]</scope>
    <source>
        <strain evidence="1 2">G53E</strain>
    </source>
</reference>
<protein>
    <submittedName>
        <fullName evidence="1">Uncharacterized protein</fullName>
    </submittedName>
</protein>
<dbReference type="EMBL" id="MSKW01000028">
    <property type="protein sequence ID" value="OLO74244.1"/>
    <property type="molecule type" value="Genomic_DNA"/>
</dbReference>
<evidence type="ECO:0000313" key="2">
    <source>
        <dbReference type="Proteomes" id="UP000186769"/>
    </source>
</evidence>
<comment type="caution">
    <text evidence="1">The sequence shown here is derived from an EMBL/GenBank/DDBJ whole genome shotgun (WGS) entry which is preliminary data.</text>
</comment>
<sequence>MLVQCRRSGVTVKREVAPDRTPATWGGLTVGQRTASRDCGVSVSMVLTSAPNRRCAPGRNCGIPTISAGCRGVGAVDVSAVDTEP</sequence>
<gene>
    <name evidence="1" type="ORF">BKH15_12550</name>
</gene>
<name>A0A1Q8X1P0_9ACTO</name>
<dbReference type="AlphaFoldDB" id="A0A1Q8X1P0"/>
<proteinExistence type="predicted"/>
<dbReference type="Proteomes" id="UP000186769">
    <property type="component" value="Unassembled WGS sequence"/>
</dbReference>
<organism evidence="1 2">
    <name type="scientific">Actinomyces oris</name>
    <dbReference type="NCBI Taxonomy" id="544580"/>
    <lineage>
        <taxon>Bacteria</taxon>
        <taxon>Bacillati</taxon>
        <taxon>Actinomycetota</taxon>
        <taxon>Actinomycetes</taxon>
        <taxon>Actinomycetales</taxon>
        <taxon>Actinomycetaceae</taxon>
        <taxon>Actinomyces</taxon>
    </lineage>
</organism>